<evidence type="ECO:0000313" key="2">
    <source>
        <dbReference type="Proteomes" id="UP000626092"/>
    </source>
</evidence>
<keyword evidence="2" id="KW-1185">Reference proteome</keyword>
<comment type="caution">
    <text evidence="1">The sequence shown here is derived from an EMBL/GenBank/DDBJ whole genome shotgun (WGS) entry which is preliminary data.</text>
</comment>
<dbReference type="AlphaFoldDB" id="A0A834HDD5"/>
<proteinExistence type="predicted"/>
<protein>
    <submittedName>
        <fullName evidence="1">Uncharacterized protein</fullName>
    </submittedName>
</protein>
<gene>
    <name evidence="1" type="ORF">RHSIM_Rhsim02G0047300</name>
</gene>
<name>A0A834HDD5_RHOSS</name>
<sequence>MVSSISADGVAKKDQAWRSSLSAGDYPWLWLFRGISPKKCRNRCRIASLCERFSSATTFRSDSKWGFLLGEIKLRSWQVTINFQAECW</sequence>
<evidence type="ECO:0000313" key="1">
    <source>
        <dbReference type="EMBL" id="KAF7150126.1"/>
    </source>
</evidence>
<dbReference type="EMBL" id="WJXA01000002">
    <property type="protein sequence ID" value="KAF7150126.1"/>
    <property type="molecule type" value="Genomic_DNA"/>
</dbReference>
<accession>A0A834HDD5</accession>
<organism evidence="1 2">
    <name type="scientific">Rhododendron simsii</name>
    <name type="common">Sims's rhododendron</name>
    <dbReference type="NCBI Taxonomy" id="118357"/>
    <lineage>
        <taxon>Eukaryota</taxon>
        <taxon>Viridiplantae</taxon>
        <taxon>Streptophyta</taxon>
        <taxon>Embryophyta</taxon>
        <taxon>Tracheophyta</taxon>
        <taxon>Spermatophyta</taxon>
        <taxon>Magnoliopsida</taxon>
        <taxon>eudicotyledons</taxon>
        <taxon>Gunneridae</taxon>
        <taxon>Pentapetalae</taxon>
        <taxon>asterids</taxon>
        <taxon>Ericales</taxon>
        <taxon>Ericaceae</taxon>
        <taxon>Ericoideae</taxon>
        <taxon>Rhodoreae</taxon>
        <taxon>Rhododendron</taxon>
    </lineage>
</organism>
<reference evidence="1" key="1">
    <citation type="submission" date="2019-11" db="EMBL/GenBank/DDBJ databases">
        <authorList>
            <person name="Liu Y."/>
            <person name="Hou J."/>
            <person name="Li T.-Q."/>
            <person name="Guan C.-H."/>
            <person name="Wu X."/>
            <person name="Wu H.-Z."/>
            <person name="Ling F."/>
            <person name="Zhang R."/>
            <person name="Shi X.-G."/>
            <person name="Ren J.-P."/>
            <person name="Chen E.-F."/>
            <person name="Sun J.-M."/>
        </authorList>
    </citation>
    <scope>NUCLEOTIDE SEQUENCE</scope>
    <source>
        <strain evidence="1">Adult_tree_wgs_1</strain>
        <tissue evidence="1">Leaves</tissue>
    </source>
</reference>
<dbReference type="Proteomes" id="UP000626092">
    <property type="component" value="Unassembled WGS sequence"/>
</dbReference>